<dbReference type="AlphaFoldDB" id="A0A5B7F852"/>
<gene>
    <name evidence="2" type="ORF">E2C01_034289</name>
</gene>
<proteinExistence type="predicted"/>
<dbReference type="EMBL" id="VSRR010004793">
    <property type="protein sequence ID" value="MPC40724.1"/>
    <property type="molecule type" value="Genomic_DNA"/>
</dbReference>
<feature type="region of interest" description="Disordered" evidence="1">
    <location>
        <begin position="115"/>
        <end position="159"/>
    </location>
</feature>
<keyword evidence="3" id="KW-1185">Reference proteome</keyword>
<accession>A0A5B7F852</accession>
<evidence type="ECO:0000256" key="1">
    <source>
        <dbReference type="SAM" id="MobiDB-lite"/>
    </source>
</evidence>
<organism evidence="2 3">
    <name type="scientific">Portunus trituberculatus</name>
    <name type="common">Swimming crab</name>
    <name type="synonym">Neptunus trituberculatus</name>
    <dbReference type="NCBI Taxonomy" id="210409"/>
    <lineage>
        <taxon>Eukaryota</taxon>
        <taxon>Metazoa</taxon>
        <taxon>Ecdysozoa</taxon>
        <taxon>Arthropoda</taxon>
        <taxon>Crustacea</taxon>
        <taxon>Multicrustacea</taxon>
        <taxon>Malacostraca</taxon>
        <taxon>Eumalacostraca</taxon>
        <taxon>Eucarida</taxon>
        <taxon>Decapoda</taxon>
        <taxon>Pleocyemata</taxon>
        <taxon>Brachyura</taxon>
        <taxon>Eubrachyura</taxon>
        <taxon>Portunoidea</taxon>
        <taxon>Portunidae</taxon>
        <taxon>Portuninae</taxon>
        <taxon>Portunus</taxon>
    </lineage>
</organism>
<comment type="caution">
    <text evidence="2">The sequence shown here is derived from an EMBL/GenBank/DDBJ whole genome shotgun (WGS) entry which is preliminary data.</text>
</comment>
<reference evidence="2 3" key="1">
    <citation type="submission" date="2019-05" db="EMBL/GenBank/DDBJ databases">
        <title>Another draft genome of Portunus trituberculatus and its Hox gene families provides insights of decapod evolution.</title>
        <authorList>
            <person name="Jeong J.-H."/>
            <person name="Song I."/>
            <person name="Kim S."/>
            <person name="Choi T."/>
            <person name="Kim D."/>
            <person name="Ryu S."/>
            <person name="Kim W."/>
        </authorList>
    </citation>
    <scope>NUCLEOTIDE SEQUENCE [LARGE SCALE GENOMIC DNA]</scope>
    <source>
        <tissue evidence="2">Muscle</tissue>
    </source>
</reference>
<evidence type="ECO:0000313" key="2">
    <source>
        <dbReference type="EMBL" id="MPC40724.1"/>
    </source>
</evidence>
<sequence length="159" mass="17947">MRVTTITMRFSTSFHNNDAIFYDKDTISVSTIKIRFHDNDASFHDNGAISVFIIMMRFHDNVARVVITVCCFGVGTYLHRHQDEPFLPKDPPQQSCGREGCDDATLPRLTRLTMSNDLPHATPQPVKKRALSPLKDLPRPASARYMAHSVPHTTPQPLS</sequence>
<evidence type="ECO:0000313" key="3">
    <source>
        <dbReference type="Proteomes" id="UP000324222"/>
    </source>
</evidence>
<name>A0A5B7F852_PORTR</name>
<protein>
    <submittedName>
        <fullName evidence="2">Uncharacterized protein</fullName>
    </submittedName>
</protein>
<dbReference type="Proteomes" id="UP000324222">
    <property type="component" value="Unassembled WGS sequence"/>
</dbReference>